<proteinExistence type="inferred from homology"/>
<dbReference type="Gene3D" id="1.10.10.10">
    <property type="entry name" value="Winged helix-like DNA-binding domain superfamily/Winged helix DNA-binding domain"/>
    <property type="match status" value="2"/>
</dbReference>
<dbReference type="InterPro" id="IPR050239">
    <property type="entry name" value="Sigma-70_RNA_pol_init_factors"/>
</dbReference>
<dbReference type="GO" id="GO:0016987">
    <property type="term" value="F:sigma factor activity"/>
    <property type="evidence" value="ECO:0007669"/>
    <property type="project" value="UniProtKB-KW"/>
</dbReference>
<comment type="function">
    <text evidence="6">Sigma factors are initiation factors that promote the attachment of RNA polymerase to specific initiation sites and are then released.</text>
</comment>
<gene>
    <name evidence="10" type="ORF">HYR64_03540</name>
</gene>
<protein>
    <recommendedName>
        <fullName evidence="6">RNA polymerase sigma factor</fullName>
    </recommendedName>
</protein>
<keyword evidence="5 6" id="KW-0804">Transcription</keyword>
<evidence type="ECO:0000313" key="10">
    <source>
        <dbReference type="EMBL" id="MBI1756161.1"/>
    </source>
</evidence>
<dbReference type="InterPro" id="IPR013324">
    <property type="entry name" value="RNA_pol_sigma_r3/r4-like"/>
</dbReference>
<dbReference type="InterPro" id="IPR013325">
    <property type="entry name" value="RNA_pol_sigma_r2"/>
</dbReference>
<dbReference type="EMBL" id="JACOSL010000024">
    <property type="protein sequence ID" value="MBI1756161.1"/>
    <property type="molecule type" value="Genomic_DNA"/>
</dbReference>
<evidence type="ECO:0000256" key="1">
    <source>
        <dbReference type="ARBA" id="ARBA00007788"/>
    </source>
</evidence>
<evidence type="ECO:0000259" key="8">
    <source>
        <dbReference type="PROSITE" id="PS00715"/>
    </source>
</evidence>
<dbReference type="PROSITE" id="PS00716">
    <property type="entry name" value="SIGMA70_2"/>
    <property type="match status" value="1"/>
</dbReference>
<evidence type="ECO:0000256" key="7">
    <source>
        <dbReference type="SAM" id="MobiDB-lite"/>
    </source>
</evidence>
<dbReference type="InterPro" id="IPR007630">
    <property type="entry name" value="RNA_pol_sigma70_r4"/>
</dbReference>
<sequence length="279" mass="31386">MRVWLTQIGRVALLTPEQELRLAHLAQSGCAVAKRRLIEANLRLVVSIAKRFANRGLPVADLIQEGNLGLIRAVEKFDPRRGTRFSTYATWWIRQSVGRAVCDRGREIRVPIYVLGLTHRVSNARYCLESALGRPPTDDEVARSARLSAKQVGRYRQTLAETVSMSPTTGRDEVSMAEFIVDESQEAPIDAVHRRLLRECVAAMLGKLTEREREVILLRFGLLGHPPHSLGELSRCLGLTRERIRQIERTSLSKLKHPDQLGPLSRLMHDEVTPAPVPT</sequence>
<reference evidence="10" key="1">
    <citation type="submission" date="2020-07" db="EMBL/GenBank/DDBJ databases">
        <title>Huge and variable diversity of episymbiotic CPR bacteria and DPANN archaea in groundwater ecosystems.</title>
        <authorList>
            <person name="He C.Y."/>
            <person name="Keren R."/>
            <person name="Whittaker M."/>
            <person name="Farag I.F."/>
            <person name="Doudna J."/>
            <person name="Cate J.H.D."/>
            <person name="Banfield J.F."/>
        </authorList>
    </citation>
    <scope>NUCLEOTIDE SEQUENCE</scope>
    <source>
        <strain evidence="10">NC_groundwater_17_Pr7_B-0.1um_64_12</strain>
    </source>
</reference>
<dbReference type="CDD" id="cd06171">
    <property type="entry name" value="Sigma70_r4"/>
    <property type="match status" value="1"/>
</dbReference>
<dbReference type="PANTHER" id="PTHR30603:SF60">
    <property type="entry name" value="RNA POLYMERASE SIGMA FACTOR RPOD"/>
    <property type="match status" value="1"/>
</dbReference>
<dbReference type="AlphaFoldDB" id="A0A931LZM5"/>
<evidence type="ECO:0000259" key="9">
    <source>
        <dbReference type="PROSITE" id="PS00716"/>
    </source>
</evidence>
<evidence type="ECO:0000256" key="4">
    <source>
        <dbReference type="ARBA" id="ARBA00023125"/>
    </source>
</evidence>
<feature type="region of interest" description="Disordered" evidence="7">
    <location>
        <begin position="255"/>
        <end position="279"/>
    </location>
</feature>
<dbReference type="PIRSF" id="PIRSF000770">
    <property type="entry name" value="RNA_pol_sigma-SigE/K"/>
    <property type="match status" value="1"/>
</dbReference>
<dbReference type="Pfam" id="PF04542">
    <property type="entry name" value="Sigma70_r2"/>
    <property type="match status" value="1"/>
</dbReference>
<evidence type="ECO:0000313" key="11">
    <source>
        <dbReference type="Proteomes" id="UP000727962"/>
    </source>
</evidence>
<dbReference type="InterPro" id="IPR000943">
    <property type="entry name" value="RNA_pol_sigma70"/>
</dbReference>
<dbReference type="InterPro" id="IPR007627">
    <property type="entry name" value="RNA_pol_sigma70_r2"/>
</dbReference>
<dbReference type="InterPro" id="IPR007624">
    <property type="entry name" value="RNA_pol_sigma70_r3"/>
</dbReference>
<comment type="similarity">
    <text evidence="1 6">Belongs to the sigma-70 factor family.</text>
</comment>
<evidence type="ECO:0000256" key="2">
    <source>
        <dbReference type="ARBA" id="ARBA00023015"/>
    </source>
</evidence>
<dbReference type="PRINTS" id="PR00046">
    <property type="entry name" value="SIGMA70FCT"/>
</dbReference>
<organism evidence="10 11">
    <name type="scientific">Fimbriimonas ginsengisoli</name>
    <dbReference type="NCBI Taxonomy" id="1005039"/>
    <lineage>
        <taxon>Bacteria</taxon>
        <taxon>Bacillati</taxon>
        <taxon>Armatimonadota</taxon>
        <taxon>Fimbriimonadia</taxon>
        <taxon>Fimbriimonadales</taxon>
        <taxon>Fimbriimonadaceae</taxon>
        <taxon>Fimbriimonas</taxon>
    </lineage>
</organism>
<evidence type="ECO:0000256" key="3">
    <source>
        <dbReference type="ARBA" id="ARBA00023082"/>
    </source>
</evidence>
<dbReference type="GO" id="GO:0006352">
    <property type="term" value="P:DNA-templated transcription initiation"/>
    <property type="evidence" value="ECO:0007669"/>
    <property type="project" value="InterPro"/>
</dbReference>
<dbReference type="NCBIfam" id="TIGR02937">
    <property type="entry name" value="sigma70-ECF"/>
    <property type="match status" value="1"/>
</dbReference>
<dbReference type="InterPro" id="IPR014284">
    <property type="entry name" value="RNA_pol_sigma-70_dom"/>
</dbReference>
<keyword evidence="3 6" id="KW-0731">Sigma factor</keyword>
<feature type="domain" description="RNA polymerase sigma-70" evidence="9">
    <location>
        <begin position="229"/>
        <end position="255"/>
    </location>
</feature>
<dbReference type="FunFam" id="1.10.601.10:FF:000001">
    <property type="entry name" value="RNA polymerase sigma factor SigA"/>
    <property type="match status" value="1"/>
</dbReference>
<evidence type="ECO:0000256" key="6">
    <source>
        <dbReference type="RuleBase" id="RU362124"/>
    </source>
</evidence>
<keyword evidence="4 6" id="KW-0238">DNA-binding</keyword>
<dbReference type="Pfam" id="PF04545">
    <property type="entry name" value="Sigma70_r4"/>
    <property type="match status" value="1"/>
</dbReference>
<comment type="caution">
    <text evidence="10">The sequence shown here is derived from an EMBL/GenBank/DDBJ whole genome shotgun (WGS) entry which is preliminary data.</text>
</comment>
<dbReference type="InterPro" id="IPR009042">
    <property type="entry name" value="RNA_pol_sigma70_r1_2"/>
</dbReference>
<dbReference type="PANTHER" id="PTHR30603">
    <property type="entry name" value="RNA POLYMERASE SIGMA FACTOR RPO"/>
    <property type="match status" value="1"/>
</dbReference>
<dbReference type="Proteomes" id="UP000727962">
    <property type="component" value="Unassembled WGS sequence"/>
</dbReference>
<accession>A0A931LZM5</accession>
<evidence type="ECO:0000256" key="5">
    <source>
        <dbReference type="ARBA" id="ARBA00023163"/>
    </source>
</evidence>
<dbReference type="PROSITE" id="PS00715">
    <property type="entry name" value="SIGMA70_1"/>
    <property type="match status" value="1"/>
</dbReference>
<keyword evidence="2 6" id="KW-0805">Transcription regulation</keyword>
<feature type="domain" description="RNA polymerase sigma-70" evidence="8">
    <location>
        <begin position="61"/>
        <end position="74"/>
    </location>
</feature>
<dbReference type="InterPro" id="IPR036388">
    <property type="entry name" value="WH-like_DNA-bd_sf"/>
</dbReference>
<dbReference type="Pfam" id="PF04539">
    <property type="entry name" value="Sigma70_r3"/>
    <property type="match status" value="1"/>
</dbReference>
<dbReference type="Gene3D" id="1.10.601.10">
    <property type="entry name" value="RNA Polymerase Primary Sigma Factor"/>
    <property type="match status" value="1"/>
</dbReference>
<dbReference type="GO" id="GO:0003677">
    <property type="term" value="F:DNA binding"/>
    <property type="evidence" value="ECO:0007669"/>
    <property type="project" value="UniProtKB-KW"/>
</dbReference>
<name>A0A931LZM5_FIMGI</name>
<dbReference type="Pfam" id="PF00140">
    <property type="entry name" value="Sigma70_r1_2"/>
    <property type="match status" value="1"/>
</dbReference>
<dbReference type="SUPFAM" id="SSF88659">
    <property type="entry name" value="Sigma3 and sigma4 domains of RNA polymerase sigma factors"/>
    <property type="match status" value="2"/>
</dbReference>
<dbReference type="SUPFAM" id="SSF88946">
    <property type="entry name" value="Sigma2 domain of RNA polymerase sigma factors"/>
    <property type="match status" value="1"/>
</dbReference>